<evidence type="ECO:0000313" key="2">
    <source>
        <dbReference type="EMBL" id="AEG94675.1"/>
    </source>
</evidence>
<dbReference type="KEGG" id="rta:Rta_35620"/>
<reference evidence="2 3" key="2">
    <citation type="journal article" date="2011" name="PLoS ONE">
        <title>The Cyst-Dividing Bacterium Ramlibacter tataouinensis TTB310 Genome Reveals a Well-Stocked Toolbox for Adaptation to a Desert Environment.</title>
        <authorList>
            <person name="De Luca G."/>
            <person name="Barakat M."/>
            <person name="Ortet P."/>
            <person name="Fochesato S."/>
            <person name="Jourlin-Castelli C."/>
            <person name="Ansaldi M."/>
            <person name="Py B."/>
            <person name="Fichant G."/>
            <person name="Coutinho P.M."/>
            <person name="Voulhoux R."/>
            <person name="Bastien O."/>
            <person name="Marechal E."/>
            <person name="Henrissat B."/>
            <person name="Quentin Y."/>
            <person name="Noirot P."/>
            <person name="Filloux A."/>
            <person name="Mejean V."/>
            <person name="Dubow M.S."/>
            <person name="Barras F."/>
            <person name="Barbe V."/>
            <person name="Weissenbach J."/>
            <person name="Mihalcescu I."/>
            <person name="Vermeglio A."/>
            <person name="Achouak W."/>
            <person name="Heulin T."/>
        </authorList>
    </citation>
    <scope>NUCLEOTIDE SEQUENCE [LARGE SCALE GENOMIC DNA]</scope>
    <source>
        <strain evidence="3">ATCC BAA-407 / DSM 14655 / LMG 21543 / TTB310</strain>
    </source>
</reference>
<keyword evidence="1" id="KW-1133">Transmembrane helix</keyword>
<proteinExistence type="predicted"/>
<evidence type="ECO:0000256" key="1">
    <source>
        <dbReference type="SAM" id="Phobius"/>
    </source>
</evidence>
<name>F5Y0T1_RAMTT</name>
<reference evidence="3" key="1">
    <citation type="submission" date="2006-01" db="EMBL/GenBank/DDBJ databases">
        <title>Genome of the cyst-dividing bacterium Ramlibacter tataouinensis.</title>
        <authorList>
            <person name="Barakat M."/>
            <person name="Ortet P."/>
            <person name="De Luca G."/>
            <person name="Jourlin-Castelli C."/>
            <person name="Ansaldi M."/>
            <person name="Py B."/>
            <person name="Fichant G."/>
            <person name="Coutinho P."/>
            <person name="Voulhoux R."/>
            <person name="Bastien O."/>
            <person name="Roy S."/>
            <person name="Marechal E."/>
            <person name="Henrissat B."/>
            <person name="Quentin Y."/>
            <person name="Noirot P."/>
            <person name="Filloux A."/>
            <person name="Mejean V."/>
            <person name="DuBow M."/>
            <person name="Barras F."/>
            <person name="Heulin T."/>
        </authorList>
    </citation>
    <scope>NUCLEOTIDE SEQUENCE [LARGE SCALE GENOMIC DNA]</scope>
    <source>
        <strain evidence="3">ATCC BAA-407 / DSM 14655 / LMG 21543 / TTB310</strain>
    </source>
</reference>
<organism evidence="2 3">
    <name type="scientific">Ramlibacter tataouinensis (strain ATCC BAA-407 / DSM 14655 / LMG 21543 / TTB310)</name>
    <dbReference type="NCBI Taxonomy" id="365046"/>
    <lineage>
        <taxon>Bacteria</taxon>
        <taxon>Pseudomonadati</taxon>
        <taxon>Pseudomonadota</taxon>
        <taxon>Betaproteobacteria</taxon>
        <taxon>Burkholderiales</taxon>
        <taxon>Comamonadaceae</taxon>
        <taxon>Ramlibacter</taxon>
    </lineage>
</organism>
<evidence type="ECO:0000313" key="3">
    <source>
        <dbReference type="Proteomes" id="UP000008385"/>
    </source>
</evidence>
<feature type="transmembrane region" description="Helical" evidence="1">
    <location>
        <begin position="12"/>
        <end position="35"/>
    </location>
</feature>
<dbReference type="EMBL" id="CP000245">
    <property type="protein sequence ID" value="AEG94675.1"/>
    <property type="molecule type" value="Genomic_DNA"/>
</dbReference>
<keyword evidence="1" id="KW-0472">Membrane</keyword>
<dbReference type="RefSeq" id="WP_013902906.1">
    <property type="nucleotide sequence ID" value="NC_015677.1"/>
</dbReference>
<dbReference type="AlphaFoldDB" id="F5Y0T1"/>
<protein>
    <recommendedName>
        <fullName evidence="4">Nucleotidyl transferase AbiEii toxin, Type IV TA system</fullName>
    </recommendedName>
</protein>
<keyword evidence="1" id="KW-0812">Transmembrane</keyword>
<dbReference type="eggNOG" id="COG4849">
    <property type="taxonomic scope" value="Bacteria"/>
</dbReference>
<accession>F5Y0T1</accession>
<dbReference type="HOGENOM" id="CLU_103758_0_0_4"/>
<dbReference type="Proteomes" id="UP000008385">
    <property type="component" value="Chromosome"/>
</dbReference>
<sequence length="229" mass="24919">MDDPNLAAVELVAAALGPLCAELVLIGGCSVGLLITDAARPPVRQTIDVDLVAQVASIGDYYAGLHPKLKERGFAECADADHICRWAKGKLIVDVIPSKDIFGHSTNIWYEQVIHQANTVTLSTKQEIRVISAPLFIATKLESFGSRGKGDYLHHDMEDIINVIDGRVELVAEVKASDQLVRGFIEDEVESLLADPMFLEQLPGHFQADLASQARVQIVVQRLRSVAGI</sequence>
<evidence type="ECO:0008006" key="4">
    <source>
        <dbReference type="Google" id="ProtNLM"/>
    </source>
</evidence>
<keyword evidence="3" id="KW-1185">Reference proteome</keyword>
<gene>
    <name evidence="2" type="ordered locus">Rta_35620</name>
</gene>
<dbReference type="OrthoDB" id="114489at2"/>